<dbReference type="EMBL" id="BJON01000013">
    <property type="protein sequence ID" value="GED69560.1"/>
    <property type="molecule type" value="Genomic_DNA"/>
</dbReference>
<dbReference type="Gene3D" id="3.20.20.140">
    <property type="entry name" value="Metal-dependent hydrolases"/>
    <property type="match status" value="1"/>
</dbReference>
<dbReference type="PATRIC" id="fig|54915.3.peg.6749"/>
<dbReference type="Gene3D" id="2.30.40.10">
    <property type="entry name" value="Urease, subunit C, domain 1"/>
    <property type="match status" value="1"/>
</dbReference>
<dbReference type="EMBL" id="LGIQ01000005">
    <property type="protein sequence ID" value="KNB73612.1"/>
    <property type="molecule type" value="Genomic_DNA"/>
</dbReference>
<dbReference type="Proteomes" id="UP000319578">
    <property type="component" value="Unassembled WGS sequence"/>
</dbReference>
<dbReference type="InterPro" id="IPR032466">
    <property type="entry name" value="Metal_Hydrolase"/>
</dbReference>
<evidence type="ECO:0000313" key="3">
    <source>
        <dbReference type="EMBL" id="KNB73612.1"/>
    </source>
</evidence>
<protein>
    <submittedName>
        <fullName evidence="3">Deaminase</fullName>
    </submittedName>
</protein>
<dbReference type="InterPro" id="IPR011059">
    <property type="entry name" value="Metal-dep_hydrolase_composite"/>
</dbReference>
<dbReference type="NCBIfam" id="NF005312">
    <property type="entry name" value="PRK06846.1"/>
    <property type="match status" value="1"/>
</dbReference>
<reference evidence="3" key="2">
    <citation type="submission" date="2015-07" db="EMBL/GenBank/DDBJ databases">
        <title>MeaNS - Measles Nucleotide Surveillance Program.</title>
        <authorList>
            <person name="Tran T."/>
            <person name="Druce J."/>
        </authorList>
    </citation>
    <scope>NUCLEOTIDE SEQUENCE</scope>
    <source>
        <strain evidence="3">DSM 9887</strain>
    </source>
</reference>
<evidence type="ECO:0000313" key="5">
    <source>
        <dbReference type="Proteomes" id="UP000319578"/>
    </source>
</evidence>
<accession>A0A0K9YY81</accession>
<sequence length="407" mass="44456">MKASPYWIINARLESGYVWDQGAIRETQTELCDLLIENGKITRIEPSSEILEDGIPKKDAKGLLILPSMAEKHIHLEKTYYGGLWKATTPVKNLFERHAEDRGLLPMYLKQAQNGAESILSLLVQTGVTHVRTHCHVDPQVGLGFLEGMLKAFNTFEDRLSYEIVAFPHYGMLRTDAKSYVREALQSGATHVGGVDPGGVDGDIERSLATMMELAVEADADIDLHLHDPGHLGVFTIKRLAAMTEEAGWQGRVTVSHALGLGDVSPEEAKEVAERLAALGISIASTVPINRPTIPIPLLHEAGVAVMLGNDSLTDNWTPFGSGDLLEKAGRLAERFRLTDERILGVALGFVTEGRIPLDDAGNRIWPLIGDEASLMAVEASCSAEAVARRAKRRVVLYQGTRVAGEW</sequence>
<dbReference type="OrthoDB" id="9815027at2"/>
<dbReference type="InterPro" id="IPR052349">
    <property type="entry name" value="Metallo-hydrolase_Enzymes"/>
</dbReference>
<dbReference type="SUPFAM" id="SSF51556">
    <property type="entry name" value="Metallo-dependent hydrolases"/>
    <property type="match status" value="1"/>
</dbReference>
<dbReference type="InterPro" id="IPR013108">
    <property type="entry name" value="Amidohydro_3"/>
</dbReference>
<feature type="domain" description="Amidohydrolase 3" evidence="1">
    <location>
        <begin position="206"/>
        <end position="384"/>
    </location>
</feature>
<name>A0A0K9YY81_9BACL</name>
<dbReference type="SUPFAM" id="SSF51338">
    <property type="entry name" value="Composite domain of metallo-dependent hydrolases"/>
    <property type="match status" value="1"/>
</dbReference>
<evidence type="ECO:0000259" key="1">
    <source>
        <dbReference type="Pfam" id="PF07969"/>
    </source>
</evidence>
<reference evidence="4" key="1">
    <citation type="submission" date="2015-07" db="EMBL/GenBank/DDBJ databases">
        <title>Genome sequencing project for genomic taxonomy and phylogenomics of Bacillus-like bacteria.</title>
        <authorList>
            <person name="Liu B."/>
            <person name="Wang J."/>
            <person name="Zhu Y."/>
            <person name="Liu G."/>
            <person name="Chen Q."/>
            <person name="Chen Z."/>
            <person name="Lan J."/>
            <person name="Che J."/>
            <person name="Ge C."/>
            <person name="Shi H."/>
            <person name="Pan Z."/>
            <person name="Liu X."/>
        </authorList>
    </citation>
    <scope>NUCLEOTIDE SEQUENCE [LARGE SCALE GENOMIC DNA]</scope>
    <source>
        <strain evidence="4">DSM 9887</strain>
    </source>
</reference>
<organism evidence="3 4">
    <name type="scientific">Brevibacillus reuszeri</name>
    <dbReference type="NCBI Taxonomy" id="54915"/>
    <lineage>
        <taxon>Bacteria</taxon>
        <taxon>Bacillati</taxon>
        <taxon>Bacillota</taxon>
        <taxon>Bacilli</taxon>
        <taxon>Bacillales</taxon>
        <taxon>Paenibacillaceae</taxon>
        <taxon>Brevibacillus</taxon>
    </lineage>
</organism>
<dbReference type="STRING" id="54915.ADS79_06635"/>
<dbReference type="RefSeq" id="WP_049737618.1">
    <property type="nucleotide sequence ID" value="NZ_BJON01000013.1"/>
</dbReference>
<dbReference type="PANTHER" id="PTHR32027:SF9">
    <property type="entry name" value="BLL3847 PROTEIN"/>
    <property type="match status" value="1"/>
</dbReference>
<reference evidence="2 5" key="3">
    <citation type="submission" date="2019-06" db="EMBL/GenBank/DDBJ databases">
        <title>Whole genome shotgun sequence of Brevibacillus reuszeri NBRC 15719.</title>
        <authorList>
            <person name="Hosoyama A."/>
            <person name="Uohara A."/>
            <person name="Ohji S."/>
            <person name="Ichikawa N."/>
        </authorList>
    </citation>
    <scope>NUCLEOTIDE SEQUENCE [LARGE SCALE GENOMIC DNA]</scope>
    <source>
        <strain evidence="2 5">NBRC 15719</strain>
    </source>
</reference>
<dbReference type="Proteomes" id="UP000036834">
    <property type="component" value="Unassembled WGS sequence"/>
</dbReference>
<evidence type="ECO:0000313" key="4">
    <source>
        <dbReference type="Proteomes" id="UP000036834"/>
    </source>
</evidence>
<gene>
    <name evidence="3" type="ORF">ADS79_06635</name>
    <name evidence="2" type="ORF">BRE01_32620</name>
</gene>
<keyword evidence="5" id="KW-1185">Reference proteome</keyword>
<evidence type="ECO:0000313" key="2">
    <source>
        <dbReference type="EMBL" id="GED69560.1"/>
    </source>
</evidence>
<dbReference type="CDD" id="cd01293">
    <property type="entry name" value="Bact_CD"/>
    <property type="match status" value="1"/>
</dbReference>
<dbReference type="AlphaFoldDB" id="A0A0K9YY81"/>
<dbReference type="Pfam" id="PF07969">
    <property type="entry name" value="Amidohydro_3"/>
    <property type="match status" value="1"/>
</dbReference>
<proteinExistence type="predicted"/>
<dbReference type="GO" id="GO:0016814">
    <property type="term" value="F:hydrolase activity, acting on carbon-nitrogen (but not peptide) bonds, in cyclic amidines"/>
    <property type="evidence" value="ECO:0007669"/>
    <property type="project" value="TreeGrafter"/>
</dbReference>
<dbReference type="PANTHER" id="PTHR32027">
    <property type="entry name" value="CYTOSINE DEAMINASE"/>
    <property type="match status" value="1"/>
</dbReference>
<comment type="caution">
    <text evidence="3">The sequence shown here is derived from an EMBL/GenBank/DDBJ whole genome shotgun (WGS) entry which is preliminary data.</text>
</comment>